<feature type="signal peptide" evidence="1">
    <location>
        <begin position="1"/>
        <end position="25"/>
    </location>
</feature>
<reference evidence="3 4" key="1">
    <citation type="submission" date="2012-08" db="EMBL/GenBank/DDBJ databases">
        <title>The Genome Sequence of Barnesiella intestinihominis YIT 11860.</title>
        <authorList>
            <consortium name="The Broad Institute Genome Sequencing Platform"/>
            <person name="Earl A."/>
            <person name="Ward D."/>
            <person name="Feldgarden M."/>
            <person name="Gevers D."/>
            <person name="Morotomi M."/>
            <person name="Walker B."/>
            <person name="Young S.K."/>
            <person name="Zeng Q."/>
            <person name="Gargeya S."/>
            <person name="Fitzgerald M."/>
            <person name="Haas B."/>
            <person name="Abouelleil A."/>
            <person name="Alvarado L."/>
            <person name="Arachchi H.M."/>
            <person name="Berlin A.M."/>
            <person name="Chapman S.B."/>
            <person name="Goldberg J."/>
            <person name="Griggs A."/>
            <person name="Gujja S."/>
            <person name="Hansen M."/>
            <person name="Howarth C."/>
            <person name="Imamovic A."/>
            <person name="Larimer J."/>
            <person name="McCowen C."/>
            <person name="Montmayeur A."/>
            <person name="Murphy C."/>
            <person name="Neiman D."/>
            <person name="Pearson M."/>
            <person name="Priest M."/>
            <person name="Roberts A."/>
            <person name="Saif S."/>
            <person name="Shea T."/>
            <person name="Sisk P."/>
            <person name="Sykes S."/>
            <person name="Wortman J."/>
            <person name="Nusbaum C."/>
            <person name="Birren B."/>
        </authorList>
    </citation>
    <scope>NUCLEOTIDE SEQUENCE [LARGE SCALE GENOMIC DNA]</scope>
    <source>
        <strain evidence="3 4">YIT 11860</strain>
    </source>
</reference>
<dbReference type="GO" id="GO:0004622">
    <property type="term" value="F:phosphatidylcholine lysophospholipase activity"/>
    <property type="evidence" value="ECO:0007669"/>
    <property type="project" value="TreeGrafter"/>
</dbReference>
<evidence type="ECO:0000259" key="2">
    <source>
        <dbReference type="Pfam" id="PF13472"/>
    </source>
</evidence>
<dbReference type="SUPFAM" id="SSF52266">
    <property type="entry name" value="SGNH hydrolase"/>
    <property type="match status" value="1"/>
</dbReference>
<gene>
    <name evidence="3" type="ORF">HMPREF9448_01130</name>
</gene>
<dbReference type="InterPro" id="IPR013830">
    <property type="entry name" value="SGNH_hydro"/>
</dbReference>
<protein>
    <recommendedName>
        <fullName evidence="2">SGNH hydrolase-type esterase domain-containing protein</fullName>
    </recommendedName>
</protein>
<dbReference type="eggNOG" id="COG2755">
    <property type="taxonomic scope" value="Bacteria"/>
</dbReference>
<comment type="caution">
    <text evidence="3">The sequence shown here is derived from an EMBL/GenBank/DDBJ whole genome shotgun (WGS) entry which is preliminary data.</text>
</comment>
<dbReference type="EMBL" id="ADLE01000008">
    <property type="protein sequence ID" value="EJZ64650.1"/>
    <property type="molecule type" value="Genomic_DNA"/>
</dbReference>
<dbReference type="Gene3D" id="3.40.50.1110">
    <property type="entry name" value="SGNH hydrolase"/>
    <property type="match status" value="1"/>
</dbReference>
<dbReference type="PANTHER" id="PTHR30383">
    <property type="entry name" value="THIOESTERASE 1/PROTEASE 1/LYSOPHOSPHOLIPASE L1"/>
    <property type="match status" value="1"/>
</dbReference>
<accession>K0XLF8</accession>
<sequence>MKMMKKILLFGVSILFCMVEFYSFSQDNAQNWANFKHYAEQNKLLKATVIVPKRVVFIGNSITEGWVNQHPDFFKQNGYVGRGIGGQTSYQMLLRFREDVINLLPEVVVINAATNDIAENAGAYNEDYSFGNIISMVELARANGIKVILTTTLPSSSFSWNPSIKDATQKITALNKRLATYAKDRQIPFVDYYSNMVCISNGDQLSKYTNDGVHPNSQGYDVMESLIKPVIDKVLN</sequence>
<dbReference type="PATRIC" id="fig|742726.3.peg.1202"/>
<feature type="chain" id="PRO_5003844940" description="SGNH hydrolase-type esterase domain-containing protein" evidence="1">
    <location>
        <begin position="26"/>
        <end position="236"/>
    </location>
</feature>
<evidence type="ECO:0000313" key="3">
    <source>
        <dbReference type="EMBL" id="EJZ64650.1"/>
    </source>
</evidence>
<evidence type="ECO:0000313" key="4">
    <source>
        <dbReference type="Proteomes" id="UP000006044"/>
    </source>
</evidence>
<dbReference type="PANTHER" id="PTHR30383:SF5">
    <property type="entry name" value="SGNH HYDROLASE-TYPE ESTERASE DOMAIN-CONTAINING PROTEIN"/>
    <property type="match status" value="1"/>
</dbReference>
<keyword evidence="4" id="KW-1185">Reference proteome</keyword>
<dbReference type="STRING" id="742726.HMPREF9448_01130"/>
<dbReference type="Pfam" id="PF13472">
    <property type="entry name" value="Lipase_GDSL_2"/>
    <property type="match status" value="1"/>
</dbReference>
<feature type="domain" description="SGNH hydrolase-type esterase" evidence="2">
    <location>
        <begin position="57"/>
        <end position="221"/>
    </location>
</feature>
<dbReference type="Proteomes" id="UP000006044">
    <property type="component" value="Unassembled WGS sequence"/>
</dbReference>
<dbReference type="InterPro" id="IPR036514">
    <property type="entry name" value="SGNH_hydro_sf"/>
</dbReference>
<organism evidence="3 4">
    <name type="scientific">Barnesiella intestinihominis YIT 11860</name>
    <dbReference type="NCBI Taxonomy" id="742726"/>
    <lineage>
        <taxon>Bacteria</taxon>
        <taxon>Pseudomonadati</taxon>
        <taxon>Bacteroidota</taxon>
        <taxon>Bacteroidia</taxon>
        <taxon>Bacteroidales</taxon>
        <taxon>Barnesiellaceae</taxon>
        <taxon>Barnesiella</taxon>
    </lineage>
</organism>
<evidence type="ECO:0000256" key="1">
    <source>
        <dbReference type="SAM" id="SignalP"/>
    </source>
</evidence>
<keyword evidence="1" id="KW-0732">Signal</keyword>
<dbReference type="HOGENOM" id="CLU_051989_5_1_10"/>
<dbReference type="InterPro" id="IPR051532">
    <property type="entry name" value="Ester_Hydrolysis_Enzymes"/>
</dbReference>
<name>K0XLF8_9BACT</name>
<dbReference type="AlphaFoldDB" id="K0XLF8"/>
<proteinExistence type="predicted"/>